<gene>
    <name evidence="2" type="ORF">K7432_005961</name>
</gene>
<protein>
    <submittedName>
        <fullName evidence="2">Uncharacterized protein</fullName>
    </submittedName>
</protein>
<keyword evidence="3" id="KW-1185">Reference proteome</keyword>
<keyword evidence="1" id="KW-0175">Coiled coil</keyword>
<accession>A0ABR2W2F7</accession>
<name>A0ABR2W2F7_9FUNG</name>
<sequence length="298" mass="34905">MSYVSDLQESFHSNVEILRTTLEDISEPDKYSTTLLDTLEKAHGSAQDLQRILLELKERKGTLINRQYELDLRRIQVNEEIDFAQRKLSLVNPIKPMETSEEDEQTEVEKIWLDTITLEEQCQEMENMRADRERDRKFSQLEMDFLLLPENCCEYYENLKSCTIRSYTELLRYWYLELIQPKNLENPSFPPSSDNIAFNVRLKIDADFSPRISDLQFSTRYNGYVVDLDIKIVEDSLYIESNPNLPTLQEQLNLATGESKLRFNITKGDGVPQLTAFITSILWVQIREQLLPRKDASS</sequence>
<reference evidence="2 3" key="1">
    <citation type="submission" date="2023-04" db="EMBL/GenBank/DDBJ databases">
        <title>Genome of Basidiobolus ranarum AG-B5.</title>
        <authorList>
            <person name="Stajich J.E."/>
            <person name="Carter-House D."/>
            <person name="Gryganskyi A."/>
        </authorList>
    </citation>
    <scope>NUCLEOTIDE SEQUENCE [LARGE SCALE GENOMIC DNA]</scope>
    <source>
        <strain evidence="2 3">AG-B5</strain>
    </source>
</reference>
<proteinExistence type="predicted"/>
<evidence type="ECO:0000313" key="3">
    <source>
        <dbReference type="Proteomes" id="UP001479436"/>
    </source>
</evidence>
<evidence type="ECO:0000256" key="1">
    <source>
        <dbReference type="SAM" id="Coils"/>
    </source>
</evidence>
<feature type="coiled-coil region" evidence="1">
    <location>
        <begin position="39"/>
        <end position="66"/>
    </location>
</feature>
<comment type="caution">
    <text evidence="2">The sequence shown here is derived from an EMBL/GenBank/DDBJ whole genome shotgun (WGS) entry which is preliminary data.</text>
</comment>
<organism evidence="2 3">
    <name type="scientific">Basidiobolus ranarum</name>
    <dbReference type="NCBI Taxonomy" id="34480"/>
    <lineage>
        <taxon>Eukaryota</taxon>
        <taxon>Fungi</taxon>
        <taxon>Fungi incertae sedis</taxon>
        <taxon>Zoopagomycota</taxon>
        <taxon>Entomophthoromycotina</taxon>
        <taxon>Basidiobolomycetes</taxon>
        <taxon>Basidiobolales</taxon>
        <taxon>Basidiobolaceae</taxon>
        <taxon>Basidiobolus</taxon>
    </lineage>
</organism>
<dbReference type="Proteomes" id="UP001479436">
    <property type="component" value="Unassembled WGS sequence"/>
</dbReference>
<dbReference type="EMBL" id="JASJQH010007125">
    <property type="protein sequence ID" value="KAK9717741.1"/>
    <property type="molecule type" value="Genomic_DNA"/>
</dbReference>
<evidence type="ECO:0000313" key="2">
    <source>
        <dbReference type="EMBL" id="KAK9717741.1"/>
    </source>
</evidence>